<sequence length="102" mass="11528">MVSEGEYIDIIIVKLLNNAGFYDSRQLRRDKEAILVSRFEETSSNTTQLPEIEGTDWKAVARFYMTVQQGMSIQASDGVEYNDLLSIADSAMAAWDDLVKRS</sequence>
<protein>
    <submittedName>
        <fullName evidence="1">Uncharacterized protein</fullName>
    </submittedName>
</protein>
<reference evidence="1 2" key="1">
    <citation type="journal article" date="2011" name="Front. Microbiol.">
        <title>Genomic signatures of strain selection and enhancement in Bacillus atrophaeus var. globigii, a historical biowarfare simulant.</title>
        <authorList>
            <person name="Gibbons H.S."/>
            <person name="Broomall S.M."/>
            <person name="McNew L.A."/>
            <person name="Daligault H."/>
            <person name="Chapman C."/>
            <person name="Bruce D."/>
            <person name="Karavis M."/>
            <person name="Krepps M."/>
            <person name="McGregor P.A."/>
            <person name="Hong C."/>
            <person name="Park K.H."/>
            <person name="Akmal A."/>
            <person name="Feldman A."/>
            <person name="Lin J.S."/>
            <person name="Chang W.E."/>
            <person name="Higgs B.W."/>
            <person name="Demirev P."/>
            <person name="Lindquist J."/>
            <person name="Liem A."/>
            <person name="Fochler E."/>
            <person name="Read T.D."/>
            <person name="Tapia R."/>
            <person name="Johnson S."/>
            <person name="Bishop-Lilly K.A."/>
            <person name="Detter C."/>
            <person name="Han C."/>
            <person name="Sozhamannan S."/>
            <person name="Rosenzweig C.N."/>
            <person name="Skowronski E.W."/>
        </authorList>
    </citation>
    <scope>NUCLEOTIDE SEQUENCE [LARGE SCALE GENOMIC DNA]</scope>
    <source>
        <strain evidence="1 2">MLST1</strain>
    </source>
</reference>
<evidence type="ECO:0000313" key="2">
    <source>
        <dbReference type="Proteomes" id="UP000288293"/>
    </source>
</evidence>
<dbReference type="Gene3D" id="1.10.357.10">
    <property type="entry name" value="Tetracycline Repressor, domain 2"/>
    <property type="match status" value="1"/>
</dbReference>
<dbReference type="AlphaFoldDB" id="A0A432W679"/>
<evidence type="ECO:0000313" key="1">
    <source>
        <dbReference type="EMBL" id="RUO25531.1"/>
    </source>
</evidence>
<keyword evidence="2" id="KW-1185">Reference proteome</keyword>
<dbReference type="InterPro" id="IPR036271">
    <property type="entry name" value="Tet_transcr_reg_TetR-rel_C_sf"/>
</dbReference>
<organism evidence="1 2">
    <name type="scientific">Aliidiomarina minuta</name>
    <dbReference type="NCBI Taxonomy" id="880057"/>
    <lineage>
        <taxon>Bacteria</taxon>
        <taxon>Pseudomonadati</taxon>
        <taxon>Pseudomonadota</taxon>
        <taxon>Gammaproteobacteria</taxon>
        <taxon>Alteromonadales</taxon>
        <taxon>Idiomarinaceae</taxon>
        <taxon>Aliidiomarina</taxon>
    </lineage>
</organism>
<gene>
    <name evidence="1" type="ORF">CWE09_01985</name>
</gene>
<name>A0A432W679_9GAMM</name>
<comment type="caution">
    <text evidence="1">The sequence shown here is derived from an EMBL/GenBank/DDBJ whole genome shotgun (WGS) entry which is preliminary data.</text>
</comment>
<accession>A0A432W679</accession>
<dbReference type="EMBL" id="PIPL01000001">
    <property type="protein sequence ID" value="RUO25531.1"/>
    <property type="molecule type" value="Genomic_DNA"/>
</dbReference>
<proteinExistence type="predicted"/>
<dbReference type="SUPFAM" id="SSF48498">
    <property type="entry name" value="Tetracyclin repressor-like, C-terminal domain"/>
    <property type="match status" value="1"/>
</dbReference>
<dbReference type="Proteomes" id="UP000288293">
    <property type="component" value="Unassembled WGS sequence"/>
</dbReference>